<feature type="non-terminal residue" evidence="2">
    <location>
        <position position="64"/>
    </location>
</feature>
<comment type="caution">
    <text evidence="2">The sequence shown here is derived from an EMBL/GenBank/DDBJ whole genome shotgun (WGS) entry which is preliminary data.</text>
</comment>
<gene>
    <name evidence="2" type="ORF">CEXT_385381</name>
</gene>
<feature type="region of interest" description="Disordered" evidence="1">
    <location>
        <begin position="39"/>
        <end position="64"/>
    </location>
</feature>
<proteinExistence type="predicted"/>
<feature type="region of interest" description="Disordered" evidence="1">
    <location>
        <begin position="1"/>
        <end position="26"/>
    </location>
</feature>
<accession>A0AAV4XN65</accession>
<evidence type="ECO:0000313" key="2">
    <source>
        <dbReference type="EMBL" id="GIY96073.1"/>
    </source>
</evidence>
<evidence type="ECO:0000256" key="1">
    <source>
        <dbReference type="SAM" id="MobiDB-lite"/>
    </source>
</evidence>
<sequence>MGLSPPLKVLSSHWPSGTPHHEVHDGKSALASQLFSAAAAKSRTRSTPDSCRSSTWEHFQPAPV</sequence>
<evidence type="ECO:0000313" key="3">
    <source>
        <dbReference type="Proteomes" id="UP001054945"/>
    </source>
</evidence>
<keyword evidence="3" id="KW-1185">Reference proteome</keyword>
<protein>
    <submittedName>
        <fullName evidence="2">Uncharacterized protein</fullName>
    </submittedName>
</protein>
<dbReference type="EMBL" id="BPLR01017999">
    <property type="protein sequence ID" value="GIY96073.1"/>
    <property type="molecule type" value="Genomic_DNA"/>
</dbReference>
<name>A0AAV4XN65_CAEEX</name>
<reference evidence="2 3" key="1">
    <citation type="submission" date="2021-06" db="EMBL/GenBank/DDBJ databases">
        <title>Caerostris extrusa draft genome.</title>
        <authorList>
            <person name="Kono N."/>
            <person name="Arakawa K."/>
        </authorList>
    </citation>
    <scope>NUCLEOTIDE SEQUENCE [LARGE SCALE GENOMIC DNA]</scope>
</reference>
<dbReference type="AlphaFoldDB" id="A0AAV4XN65"/>
<organism evidence="2 3">
    <name type="scientific">Caerostris extrusa</name>
    <name type="common">Bark spider</name>
    <name type="synonym">Caerostris bankana</name>
    <dbReference type="NCBI Taxonomy" id="172846"/>
    <lineage>
        <taxon>Eukaryota</taxon>
        <taxon>Metazoa</taxon>
        <taxon>Ecdysozoa</taxon>
        <taxon>Arthropoda</taxon>
        <taxon>Chelicerata</taxon>
        <taxon>Arachnida</taxon>
        <taxon>Araneae</taxon>
        <taxon>Araneomorphae</taxon>
        <taxon>Entelegynae</taxon>
        <taxon>Araneoidea</taxon>
        <taxon>Araneidae</taxon>
        <taxon>Caerostris</taxon>
    </lineage>
</organism>
<feature type="compositionally biased region" description="Polar residues" evidence="1">
    <location>
        <begin position="45"/>
        <end position="57"/>
    </location>
</feature>
<dbReference type="Proteomes" id="UP001054945">
    <property type="component" value="Unassembled WGS sequence"/>
</dbReference>